<dbReference type="AlphaFoldDB" id="A0A183GB36"/>
<evidence type="ECO:0000313" key="3">
    <source>
        <dbReference type="WBParaSite" id="HPBE_0001928201-mRNA-1"/>
    </source>
</evidence>
<evidence type="ECO:0000313" key="2">
    <source>
        <dbReference type="Proteomes" id="UP000050761"/>
    </source>
</evidence>
<reference evidence="3" key="1">
    <citation type="submission" date="2019-09" db="UniProtKB">
        <authorList>
            <consortium name="WormBaseParasite"/>
        </authorList>
    </citation>
    <scope>IDENTIFICATION</scope>
</reference>
<dbReference type="Proteomes" id="UP000050761">
    <property type="component" value="Unassembled WGS sequence"/>
</dbReference>
<dbReference type="WBParaSite" id="HPBE_0001928201-mRNA-1">
    <property type="protein sequence ID" value="HPBE_0001928201-mRNA-1"/>
    <property type="gene ID" value="HPBE_0001928201"/>
</dbReference>
<feature type="region of interest" description="Disordered" evidence="1">
    <location>
        <begin position="114"/>
        <end position="153"/>
    </location>
</feature>
<evidence type="ECO:0000256" key="1">
    <source>
        <dbReference type="SAM" id="MobiDB-lite"/>
    </source>
</evidence>
<feature type="compositionally biased region" description="Basic and acidic residues" evidence="1">
    <location>
        <begin position="129"/>
        <end position="153"/>
    </location>
</feature>
<feature type="compositionally biased region" description="Low complexity" evidence="1">
    <location>
        <begin position="115"/>
        <end position="125"/>
    </location>
</feature>
<protein>
    <submittedName>
        <fullName evidence="3">Uncharacterized protein</fullName>
    </submittedName>
</protein>
<name>A0A183GB36_HELPZ</name>
<accession>A0A183GB36</accession>
<sequence>LCNNGYALTQTSSSRTRRQWKSPAAGSHFIRRTRLLPLCRNLHFPFRRHQSKTERPGRRLPARRPSQQRIVRATKSFLLCSSSGPGLEIFRALQLLRAASPRTIVHYSCGCSQHSSAPPASSSAALREASPHEEQETQRPREEEPIHDSEASW</sequence>
<organism evidence="2 3">
    <name type="scientific">Heligmosomoides polygyrus</name>
    <name type="common">Parasitic roundworm</name>
    <dbReference type="NCBI Taxonomy" id="6339"/>
    <lineage>
        <taxon>Eukaryota</taxon>
        <taxon>Metazoa</taxon>
        <taxon>Ecdysozoa</taxon>
        <taxon>Nematoda</taxon>
        <taxon>Chromadorea</taxon>
        <taxon>Rhabditida</taxon>
        <taxon>Rhabditina</taxon>
        <taxon>Rhabditomorpha</taxon>
        <taxon>Strongyloidea</taxon>
        <taxon>Heligmosomidae</taxon>
        <taxon>Heligmosomoides</taxon>
    </lineage>
</organism>
<proteinExistence type="predicted"/>
<keyword evidence="2" id="KW-1185">Reference proteome</keyword>